<dbReference type="GO" id="GO:0008942">
    <property type="term" value="F:nitrite reductase [NAD(P)H] activity"/>
    <property type="evidence" value="ECO:0007669"/>
    <property type="project" value="UniProtKB-EC"/>
</dbReference>
<gene>
    <name evidence="2" type="ORF">JCM19274_1503</name>
</gene>
<proteinExistence type="predicted"/>
<comment type="caution">
    <text evidence="2">The sequence shown here is derived from an EMBL/GenBank/DDBJ whole genome shotgun (WGS) entry which is preliminary data.</text>
</comment>
<evidence type="ECO:0000313" key="2">
    <source>
        <dbReference type="EMBL" id="GAL80877.1"/>
    </source>
</evidence>
<evidence type="ECO:0000259" key="1">
    <source>
        <dbReference type="Pfam" id="PF07992"/>
    </source>
</evidence>
<dbReference type="Gene3D" id="3.50.50.100">
    <property type="match status" value="1"/>
</dbReference>
<dbReference type="InterPro" id="IPR036188">
    <property type="entry name" value="FAD/NAD-bd_sf"/>
</dbReference>
<accession>A0A090X692</accession>
<dbReference type="EMBL" id="BBNU01000012">
    <property type="protein sequence ID" value="GAL80877.1"/>
    <property type="molecule type" value="Genomic_DNA"/>
</dbReference>
<reference evidence="2 3" key="1">
    <citation type="journal article" date="2014" name="Genome Announc.">
        <title>Draft Genome Sequences of Marine Flavobacterium Algibacter lectus Strains SS8 and NR4.</title>
        <authorList>
            <person name="Takatani N."/>
            <person name="Nakanishi M."/>
            <person name="Meirelles P."/>
            <person name="Mino S."/>
            <person name="Suda W."/>
            <person name="Oshima K."/>
            <person name="Hattori M."/>
            <person name="Ohkuma M."/>
            <person name="Hosokawa M."/>
            <person name="Miyashita K."/>
            <person name="Thompson F.L."/>
            <person name="Niwa A."/>
            <person name="Sawabe T."/>
            <person name="Sawabe T."/>
        </authorList>
    </citation>
    <scope>NUCLEOTIDE SEQUENCE [LARGE SCALE GENOMIC DNA]</scope>
    <source>
        <strain evidence="3">JCM19274</strain>
    </source>
</reference>
<dbReference type="Pfam" id="PF07992">
    <property type="entry name" value="Pyr_redox_2"/>
    <property type="match status" value="1"/>
</dbReference>
<dbReference type="InterPro" id="IPR023753">
    <property type="entry name" value="FAD/NAD-binding_dom"/>
</dbReference>
<evidence type="ECO:0000313" key="3">
    <source>
        <dbReference type="Proteomes" id="UP000029643"/>
    </source>
</evidence>
<feature type="domain" description="FAD/NAD(P)-binding" evidence="1">
    <location>
        <begin position="3"/>
        <end position="51"/>
    </location>
</feature>
<organism evidence="2 3">
    <name type="scientific">Algibacter lectus</name>
    <dbReference type="NCBI Taxonomy" id="221126"/>
    <lineage>
        <taxon>Bacteria</taxon>
        <taxon>Pseudomonadati</taxon>
        <taxon>Bacteroidota</taxon>
        <taxon>Flavobacteriia</taxon>
        <taxon>Flavobacteriales</taxon>
        <taxon>Flavobacteriaceae</taxon>
        <taxon>Algibacter</taxon>
    </lineage>
</organism>
<dbReference type="Proteomes" id="UP000029643">
    <property type="component" value="Unassembled WGS sequence"/>
</dbReference>
<dbReference type="SUPFAM" id="SSF51905">
    <property type="entry name" value="FAD/NAD(P)-binding domain"/>
    <property type="match status" value="1"/>
</dbReference>
<keyword evidence="2" id="KW-0560">Oxidoreductase</keyword>
<name>A0A090X692_9FLAO</name>
<sequence>MEHIVIIGNGISGVTAARHIRKLSDKKITIISAETEYFFSRTALMYVYMGAHDV</sequence>
<dbReference type="EC" id="1.7.1.4" evidence="2"/>
<protein>
    <submittedName>
        <fullName evidence="2">Nitrite reductase probable subunit</fullName>
        <ecNumber evidence="2">1.7.1.4</ecNumber>
    </submittedName>
</protein>
<dbReference type="AlphaFoldDB" id="A0A090X692"/>